<evidence type="ECO:0000313" key="2">
    <source>
        <dbReference type="Proteomes" id="UP001611383"/>
    </source>
</evidence>
<dbReference type="EMBL" id="CP043494">
    <property type="protein sequence ID" value="WNG43419.1"/>
    <property type="molecule type" value="Genomic_DNA"/>
</dbReference>
<reference evidence="1 2" key="1">
    <citation type="submission" date="2019-08" db="EMBL/GenBank/DDBJ databases">
        <title>Archangium and Cystobacter genomes.</title>
        <authorList>
            <person name="Chen I.-C.K."/>
            <person name="Wielgoss S."/>
        </authorList>
    </citation>
    <scope>NUCLEOTIDE SEQUENCE [LARGE SCALE GENOMIC DNA]</scope>
    <source>
        <strain evidence="1 2">Cbm 6</strain>
    </source>
</reference>
<gene>
    <name evidence="1" type="ORF">F0U60_04395</name>
</gene>
<proteinExistence type="predicted"/>
<dbReference type="RefSeq" id="WP_395814299.1">
    <property type="nucleotide sequence ID" value="NZ_CP043494.1"/>
</dbReference>
<dbReference type="Proteomes" id="UP001611383">
    <property type="component" value="Chromosome"/>
</dbReference>
<sequence length="165" mass="18826">MTRRSFEESRQEGGLHHRLGQLVGEWEGVTRTWFEADKLADESPWRSTIRPVLGGRFVVHEYEGTFQGKPLAGMAIYGYHLDPDRFEMAWVDTFHTGTGIMFSKGPNDGRGYGVLGSYEAPSGPPWGWRTDIQQPAPEQLIITHYNISPEGQETRAVETVYRRKR</sequence>
<name>A0ABY9WI22_9BACT</name>
<organism evidence="1 2">
    <name type="scientific">Archangium minus</name>
    <dbReference type="NCBI Taxonomy" id="83450"/>
    <lineage>
        <taxon>Bacteria</taxon>
        <taxon>Pseudomonadati</taxon>
        <taxon>Myxococcota</taxon>
        <taxon>Myxococcia</taxon>
        <taxon>Myxococcales</taxon>
        <taxon>Cystobacterineae</taxon>
        <taxon>Archangiaceae</taxon>
        <taxon>Archangium</taxon>
    </lineage>
</organism>
<evidence type="ECO:0000313" key="1">
    <source>
        <dbReference type="EMBL" id="WNG43419.1"/>
    </source>
</evidence>
<dbReference type="Pfam" id="PF07617">
    <property type="entry name" value="DUF1579"/>
    <property type="match status" value="1"/>
</dbReference>
<dbReference type="InterPro" id="IPR011473">
    <property type="entry name" value="DUF1579"/>
</dbReference>
<accession>A0ABY9WI22</accession>
<protein>
    <submittedName>
        <fullName evidence="1">DUF1579 domain-containing protein</fullName>
    </submittedName>
</protein>
<keyword evidence="2" id="KW-1185">Reference proteome</keyword>